<reference evidence="2 3" key="1">
    <citation type="journal article" date="2015" name="ISME J.">
        <title>Draft Genome Sequence of Streptomyces incarnatus NRRL8089, which Produces the Nucleoside Antibiotic Sinefungin.</title>
        <authorList>
            <person name="Oshima K."/>
            <person name="Hattori M."/>
            <person name="Shimizu H."/>
            <person name="Fukuda K."/>
            <person name="Nemoto M."/>
            <person name="Inagaki K."/>
            <person name="Tamura T."/>
        </authorList>
    </citation>
    <scope>NUCLEOTIDE SEQUENCE [LARGE SCALE GENOMIC DNA]</scope>
    <source>
        <strain evidence="2 3">NRRL 8089</strain>
    </source>
</reference>
<sequence length="71" mass="8122">MPGRQIVYWVVPLGDPPGNARGEQAWEILWYLRTYLWFVLLSPALLWIFRGARPRAAPVPRPDPGPELPLS</sequence>
<organism evidence="2 3">
    <name type="scientific">Streptomyces incarnatus</name>
    <dbReference type="NCBI Taxonomy" id="665007"/>
    <lineage>
        <taxon>Bacteria</taxon>
        <taxon>Bacillati</taxon>
        <taxon>Actinomycetota</taxon>
        <taxon>Actinomycetes</taxon>
        <taxon>Kitasatosporales</taxon>
        <taxon>Streptomycetaceae</taxon>
        <taxon>Streptomyces</taxon>
    </lineage>
</organism>
<keyword evidence="1" id="KW-1133">Transmembrane helix</keyword>
<accession>A0ABN4GCC3</accession>
<name>A0ABN4GCC3_9ACTN</name>
<evidence type="ECO:0000313" key="3">
    <source>
        <dbReference type="Proteomes" id="UP000035366"/>
    </source>
</evidence>
<keyword evidence="1" id="KW-0812">Transmembrane</keyword>
<feature type="transmembrane region" description="Helical" evidence="1">
    <location>
        <begin position="28"/>
        <end position="49"/>
    </location>
</feature>
<evidence type="ECO:0000313" key="2">
    <source>
        <dbReference type="EMBL" id="AKJ11510.1"/>
    </source>
</evidence>
<keyword evidence="3" id="KW-1185">Reference proteome</keyword>
<protein>
    <submittedName>
        <fullName evidence="2">Uncharacterized protein</fullName>
    </submittedName>
</protein>
<keyword evidence="1" id="KW-0472">Membrane</keyword>
<dbReference type="Proteomes" id="UP000035366">
    <property type="component" value="Chromosome"/>
</dbReference>
<proteinExistence type="predicted"/>
<dbReference type="EMBL" id="CP011497">
    <property type="protein sequence ID" value="AKJ11510.1"/>
    <property type="molecule type" value="Genomic_DNA"/>
</dbReference>
<evidence type="ECO:0000256" key="1">
    <source>
        <dbReference type="SAM" id="Phobius"/>
    </source>
</evidence>
<gene>
    <name evidence="2" type="ORF">ABB07_16175</name>
</gene>